<accession>A0A6H1ZA44</accession>
<evidence type="ECO:0000313" key="3">
    <source>
        <dbReference type="EMBL" id="QJH94923.1"/>
    </source>
</evidence>
<feature type="region of interest" description="Disordered" evidence="1">
    <location>
        <begin position="26"/>
        <end position="51"/>
    </location>
</feature>
<reference evidence="2" key="1">
    <citation type="submission" date="2020-03" db="EMBL/GenBank/DDBJ databases">
        <title>The deep terrestrial virosphere.</title>
        <authorList>
            <person name="Holmfeldt K."/>
            <person name="Nilsson E."/>
            <person name="Simone D."/>
            <person name="Lopez-Fernandez M."/>
            <person name="Wu X."/>
            <person name="de Brujin I."/>
            <person name="Lundin D."/>
            <person name="Andersson A."/>
            <person name="Bertilsson S."/>
            <person name="Dopson M."/>
        </authorList>
    </citation>
    <scope>NUCLEOTIDE SEQUENCE</scope>
    <source>
        <strain evidence="2">TM448A00147</strain>
        <strain evidence="3">TM448B00305</strain>
    </source>
</reference>
<evidence type="ECO:0000313" key="2">
    <source>
        <dbReference type="EMBL" id="QJA44776.1"/>
    </source>
</evidence>
<proteinExistence type="predicted"/>
<evidence type="ECO:0000256" key="1">
    <source>
        <dbReference type="SAM" id="MobiDB-lite"/>
    </source>
</evidence>
<dbReference type="AlphaFoldDB" id="A0A6H1ZA44"/>
<name>A0A6H1ZA44_9ZZZZ</name>
<feature type="region of interest" description="Disordered" evidence="1">
    <location>
        <begin position="116"/>
        <end position="135"/>
    </location>
</feature>
<organism evidence="2">
    <name type="scientific">viral metagenome</name>
    <dbReference type="NCBI Taxonomy" id="1070528"/>
    <lineage>
        <taxon>unclassified sequences</taxon>
        <taxon>metagenomes</taxon>
        <taxon>organismal metagenomes</taxon>
    </lineage>
</organism>
<gene>
    <name evidence="2" type="ORF">TM448A00147_0035</name>
    <name evidence="3" type="ORF">TM448B00305_0044</name>
</gene>
<protein>
    <submittedName>
        <fullName evidence="2">Uncharacterized protein</fullName>
    </submittedName>
</protein>
<dbReference type="EMBL" id="MT143980">
    <property type="protein sequence ID" value="QJA44776.1"/>
    <property type="molecule type" value="Genomic_DNA"/>
</dbReference>
<feature type="compositionally biased region" description="Basic and acidic residues" evidence="1">
    <location>
        <begin position="26"/>
        <end position="38"/>
    </location>
</feature>
<dbReference type="EMBL" id="MT144608">
    <property type="protein sequence ID" value="QJH94923.1"/>
    <property type="molecule type" value="Genomic_DNA"/>
</dbReference>
<sequence>MPDKSPLIDEMKETRLRASQTYIDRENAQAARDAEARRVSAMPPGSLVTPGYKSGVNPIAATFGPQPSKLVPLRSAYGELLSDVIDVPQPEAAHEAMIAKQRRELPRVGGATGGTAIQRMGPPAQPQGGAGAGSIRRRGVLPQHLQGEYGRAAEQGRYYDPKKAEPFMSRARESFAAWDKESEKVKEARKEPLRIKVIDGEMSPDDFNKAIDAIDAEVDTATNKKKKPIQDLIARYQTDKKKSDDLYDTAVMRGQTNILAQGLRAQGAQEAISVIEEAKVAEVADSMEDTQNREAKAQALRVKAHANAMAGLREKKDAADARVRDYRIEDKRPVGQRVAHGLLIAMGEFAAIMTGRGNTALKIIEGQIDDHIEAQKIEFDSMREQGKESRNDLAAYQTEYKSNEESYLALKLAYLDQYKTQMAQVRAHTKGARALANIDDFDKQIDMAYKQTEFMLLGQAAKNEMGAIAAQDAARAAAMAAKAKAQSSNPPMNQVMSQVIIPSSMANSYMKEFGGYLNTPGESRTRVAGILAQANTTIQLNRELQNQIRKGGSTWIPYSEGRAKVESMADSLSEFKSVAHKMGVLTAADEDRITKAIGDARAPTEMNTLTLAKLEALEQLHVMMKQDLVKYYGIRPGIPLPAGKNEKGELQDRALLVNPPQGEATENLRKAFEVSGQEIPPGLDQWVAEQFGGNPTTGGPGE</sequence>